<evidence type="ECO:0000256" key="4">
    <source>
        <dbReference type="ARBA" id="ARBA00022917"/>
    </source>
</evidence>
<dbReference type="Pfam" id="PF02912">
    <property type="entry name" value="Phe_tRNA-synt_N"/>
    <property type="match status" value="1"/>
</dbReference>
<evidence type="ECO:0000256" key="3">
    <source>
        <dbReference type="ARBA" id="ARBA00022840"/>
    </source>
</evidence>
<sequence>MDDLRDTLLPRIAAAADEAALDALRAEALGKQGSVSLKMRELGRMTPEERKVEGPRLNALKDEINAALAARRQVLADEALEVRMAAERIDVTLPARPLARGTVHPLSQVIEEVTALLADQGFALTESDAPDAGPGALPDAHVTGPVLRALASRGGVGRVAATGRVRASGAPHPAHVLYGVATVSAPGLPQLKWLVEKILSAFLERGDLEIRLRAASASHTAPSAAFELRGADGTWTAAVTGGLLHPVHHEAAGLGSGQAIAFALDLDRLAMLKYGIPDAAGLYAADIHWLRHYGFDPLDVPTLAAGLSR</sequence>
<dbReference type="Pfam" id="PF01409">
    <property type="entry name" value="tRNA-synt_2d"/>
    <property type="match status" value="1"/>
</dbReference>
<dbReference type="GO" id="GO:0005524">
    <property type="term" value="F:ATP binding"/>
    <property type="evidence" value="ECO:0007669"/>
    <property type="project" value="UniProtKB-KW"/>
</dbReference>
<dbReference type="SUPFAM" id="SSF46589">
    <property type="entry name" value="tRNA-binding arm"/>
    <property type="match status" value="1"/>
</dbReference>
<dbReference type="GO" id="GO:0006432">
    <property type="term" value="P:phenylalanyl-tRNA aminoacylation"/>
    <property type="evidence" value="ECO:0007669"/>
    <property type="project" value="InterPro"/>
</dbReference>
<keyword evidence="5 8" id="KW-0030">Aminoacyl-tRNA synthetase</keyword>
<gene>
    <name evidence="8" type="ORF">SAMN04515678_104163</name>
</gene>
<dbReference type="EMBL" id="FOMS01000004">
    <property type="protein sequence ID" value="SFD90898.1"/>
    <property type="molecule type" value="Genomic_DNA"/>
</dbReference>
<evidence type="ECO:0000256" key="5">
    <source>
        <dbReference type="ARBA" id="ARBA00023146"/>
    </source>
</evidence>
<dbReference type="InterPro" id="IPR010978">
    <property type="entry name" value="tRNA-bd_arm"/>
</dbReference>
<feature type="domain" description="Phenylalanine-tRNA ligase class II N-terminal" evidence="7">
    <location>
        <begin position="17"/>
        <end position="83"/>
    </location>
</feature>
<evidence type="ECO:0000256" key="1">
    <source>
        <dbReference type="ARBA" id="ARBA00022598"/>
    </source>
</evidence>
<keyword evidence="3" id="KW-0067">ATP-binding</keyword>
<dbReference type="InterPro" id="IPR002319">
    <property type="entry name" value="Phenylalanyl-tRNA_Synthase"/>
</dbReference>
<accession>A0A1I1W918</accession>
<evidence type="ECO:0000259" key="6">
    <source>
        <dbReference type="Pfam" id="PF01409"/>
    </source>
</evidence>
<dbReference type="Proteomes" id="UP000325289">
    <property type="component" value="Unassembled WGS sequence"/>
</dbReference>
<evidence type="ECO:0000313" key="8">
    <source>
        <dbReference type="EMBL" id="SFD90898.1"/>
    </source>
</evidence>
<dbReference type="AlphaFoldDB" id="A0A1I1W918"/>
<evidence type="ECO:0000313" key="9">
    <source>
        <dbReference type="Proteomes" id="UP000325289"/>
    </source>
</evidence>
<dbReference type="OrthoDB" id="9800719at2"/>
<evidence type="ECO:0000256" key="2">
    <source>
        <dbReference type="ARBA" id="ARBA00022741"/>
    </source>
</evidence>
<dbReference type="Gene3D" id="3.30.930.10">
    <property type="entry name" value="Bira Bifunctional Protein, Domain 2"/>
    <property type="match status" value="2"/>
</dbReference>
<organism evidence="8 9">
    <name type="scientific">Roseivivax sediminis</name>
    <dbReference type="NCBI Taxonomy" id="936889"/>
    <lineage>
        <taxon>Bacteria</taxon>
        <taxon>Pseudomonadati</taxon>
        <taxon>Pseudomonadota</taxon>
        <taxon>Alphaproteobacteria</taxon>
        <taxon>Rhodobacterales</taxon>
        <taxon>Roseobacteraceae</taxon>
        <taxon>Roseivivax</taxon>
    </lineage>
</organism>
<evidence type="ECO:0000259" key="7">
    <source>
        <dbReference type="Pfam" id="PF02912"/>
    </source>
</evidence>
<feature type="domain" description="Phenylalanyl-tRNA synthetase" evidence="6">
    <location>
        <begin position="188"/>
        <end position="292"/>
    </location>
</feature>
<reference evidence="8 9" key="1">
    <citation type="submission" date="2016-10" db="EMBL/GenBank/DDBJ databases">
        <authorList>
            <person name="Varghese N."/>
            <person name="Submissions S."/>
        </authorList>
    </citation>
    <scope>NUCLEOTIDE SEQUENCE [LARGE SCALE GENOMIC DNA]</scope>
    <source>
        <strain evidence="9">YIM D21,KCTC 23444,ACCC 10710</strain>
    </source>
</reference>
<keyword evidence="9" id="KW-1185">Reference proteome</keyword>
<keyword evidence="1" id="KW-0436">Ligase</keyword>
<keyword evidence="4" id="KW-0648">Protein biosynthesis</keyword>
<protein>
    <submittedName>
        <fullName evidence="8">Phenylalanyl-tRNA synthetase, alpha subunit</fullName>
    </submittedName>
</protein>
<proteinExistence type="predicted"/>
<name>A0A1I1W918_9RHOB</name>
<dbReference type="GO" id="GO:0004826">
    <property type="term" value="F:phenylalanine-tRNA ligase activity"/>
    <property type="evidence" value="ECO:0007669"/>
    <property type="project" value="InterPro"/>
</dbReference>
<keyword evidence="2" id="KW-0547">Nucleotide-binding</keyword>
<dbReference type="GO" id="GO:0005737">
    <property type="term" value="C:cytoplasm"/>
    <property type="evidence" value="ECO:0007669"/>
    <property type="project" value="InterPro"/>
</dbReference>
<dbReference type="InterPro" id="IPR004188">
    <property type="entry name" value="Phe-tRNA_ligase_II_N"/>
</dbReference>
<dbReference type="InterPro" id="IPR045864">
    <property type="entry name" value="aa-tRNA-synth_II/BPL/LPL"/>
</dbReference>
<dbReference type="SUPFAM" id="SSF55681">
    <property type="entry name" value="Class II aaRS and biotin synthetases"/>
    <property type="match status" value="1"/>
</dbReference>
<dbReference type="GO" id="GO:0000049">
    <property type="term" value="F:tRNA binding"/>
    <property type="evidence" value="ECO:0007669"/>
    <property type="project" value="InterPro"/>
</dbReference>
<dbReference type="RefSeq" id="WP_149755407.1">
    <property type="nucleotide sequence ID" value="NZ_FOMS01000004.1"/>
</dbReference>